<dbReference type="AlphaFoldDB" id="A0A212PRY1"/>
<name>A0A212PRY1_9CHLR</name>
<gene>
    <name evidence="1" type="ORF">SAMN02746019_00029850</name>
</gene>
<dbReference type="RefSeq" id="WP_088569840.1">
    <property type="nucleotide sequence ID" value="NZ_FYEK01000002.1"/>
</dbReference>
<proteinExistence type="predicted"/>
<accession>A0A212PRY1</accession>
<evidence type="ECO:0000313" key="2">
    <source>
        <dbReference type="Proteomes" id="UP000197025"/>
    </source>
</evidence>
<dbReference type="Proteomes" id="UP000197025">
    <property type="component" value="Unassembled WGS sequence"/>
</dbReference>
<dbReference type="EMBL" id="FYEK01000002">
    <property type="protein sequence ID" value="SNB49663.1"/>
    <property type="molecule type" value="Genomic_DNA"/>
</dbReference>
<evidence type="ECO:0000313" key="1">
    <source>
        <dbReference type="EMBL" id="SNB49663.1"/>
    </source>
</evidence>
<sequence length="72" mass="7942">MAFLSALLAQVARGALRPADLACYFVERKDGVSVFTRQQVNERGQIEGGLRTFVEAELEDLRVFLGVPEASE</sequence>
<organism evidence="1 2">
    <name type="scientific">Thermoflexus hugenholtzii JAD2</name>
    <dbReference type="NCBI Taxonomy" id="877466"/>
    <lineage>
        <taxon>Bacteria</taxon>
        <taxon>Bacillati</taxon>
        <taxon>Chloroflexota</taxon>
        <taxon>Thermoflexia</taxon>
        <taxon>Thermoflexales</taxon>
        <taxon>Thermoflexaceae</taxon>
        <taxon>Thermoflexus</taxon>
    </lineage>
</organism>
<keyword evidence="2" id="KW-1185">Reference proteome</keyword>
<reference evidence="2" key="1">
    <citation type="submission" date="2017-06" db="EMBL/GenBank/DDBJ databases">
        <authorList>
            <person name="Varghese N."/>
            <person name="Submissions S."/>
        </authorList>
    </citation>
    <scope>NUCLEOTIDE SEQUENCE [LARGE SCALE GENOMIC DNA]</scope>
    <source>
        <strain evidence="2">JAD2</strain>
    </source>
</reference>
<dbReference type="InParanoid" id="A0A212PRY1"/>
<protein>
    <submittedName>
        <fullName evidence="1">Uncharacterized protein</fullName>
    </submittedName>
</protein>